<sequence>MRRTLYEHNCGLVTEDRLLKSATAKRACFPVIEVKAGKEEEGLTDATRPQGHWSTRLLQLCQQRLQFPAPYGHQCLLEDAGILQAAAQKSLPPAIAWHPECQALAASDGSHQVLVYTLEAEAGSSSADASPEPCMTLAHPHQQHVAALAWRPQNQNALAVGCWQGICLWNLPLASAAIRQQSGPGAAMALLQSEGMHVTFLAWAPHGRVLAAASSHAPGIMIWDISSGTCQRLQADLSATALLSWSPSGAYLFSASVASGSFRLWSTDRWESKSFSTPTAICNRPDASSGDGRPPLRNGATGACWHKDSRMILLAFTFSNSLVALHLVENAPSLECQLLSVPLSGVSDQEGVRSMAWDPRSARLAVCLSSSGNEASEHQQLLLYATDCQPLVSARLLGTIYGPPSAGTAALSKALHFQPSFKHGSLLALRSCCERIMVVPLLYPQP</sequence>
<dbReference type="SMART" id="SM00320">
    <property type="entry name" value="WD40"/>
    <property type="match status" value="3"/>
</dbReference>
<dbReference type="InterPro" id="IPR001680">
    <property type="entry name" value="WD40_rpt"/>
</dbReference>
<accession>A0AAW1NL86</accession>
<keyword evidence="2" id="KW-1185">Reference proteome</keyword>
<dbReference type="GO" id="GO:0005643">
    <property type="term" value="C:nuclear pore"/>
    <property type="evidence" value="ECO:0007669"/>
    <property type="project" value="TreeGrafter"/>
</dbReference>
<dbReference type="SUPFAM" id="SSF82171">
    <property type="entry name" value="DPP6 N-terminal domain-like"/>
    <property type="match status" value="1"/>
</dbReference>
<dbReference type="InterPro" id="IPR045139">
    <property type="entry name" value="Aladin"/>
</dbReference>
<protein>
    <submittedName>
        <fullName evidence="1">Uncharacterized protein</fullName>
    </submittedName>
</protein>
<dbReference type="PANTHER" id="PTHR14494:SF0">
    <property type="entry name" value="ALADIN"/>
    <property type="match status" value="1"/>
</dbReference>
<comment type="caution">
    <text evidence="1">The sequence shown here is derived from an EMBL/GenBank/DDBJ whole genome shotgun (WGS) entry which is preliminary data.</text>
</comment>
<gene>
    <name evidence="1" type="ORF">WJX73_005279</name>
</gene>
<dbReference type="EMBL" id="JALJOQ010000326">
    <property type="protein sequence ID" value="KAK9784928.1"/>
    <property type="molecule type" value="Genomic_DNA"/>
</dbReference>
<reference evidence="1 2" key="1">
    <citation type="journal article" date="2024" name="Nat. Commun.">
        <title>Phylogenomics reveals the evolutionary origins of lichenization in chlorophyte algae.</title>
        <authorList>
            <person name="Puginier C."/>
            <person name="Libourel C."/>
            <person name="Otte J."/>
            <person name="Skaloud P."/>
            <person name="Haon M."/>
            <person name="Grisel S."/>
            <person name="Petersen M."/>
            <person name="Berrin J.G."/>
            <person name="Delaux P.M."/>
            <person name="Dal Grande F."/>
            <person name="Keller J."/>
        </authorList>
    </citation>
    <scope>NUCLEOTIDE SEQUENCE [LARGE SCALE GENOMIC DNA]</scope>
    <source>
        <strain evidence="1 2">SAG 2036</strain>
    </source>
</reference>
<organism evidence="1 2">
    <name type="scientific">Symbiochloris irregularis</name>
    <dbReference type="NCBI Taxonomy" id="706552"/>
    <lineage>
        <taxon>Eukaryota</taxon>
        <taxon>Viridiplantae</taxon>
        <taxon>Chlorophyta</taxon>
        <taxon>core chlorophytes</taxon>
        <taxon>Trebouxiophyceae</taxon>
        <taxon>Trebouxiales</taxon>
        <taxon>Trebouxiaceae</taxon>
        <taxon>Symbiochloris</taxon>
    </lineage>
</organism>
<name>A0AAW1NL86_9CHLO</name>
<evidence type="ECO:0000313" key="1">
    <source>
        <dbReference type="EMBL" id="KAK9784928.1"/>
    </source>
</evidence>
<proteinExistence type="predicted"/>
<dbReference type="InterPro" id="IPR015943">
    <property type="entry name" value="WD40/YVTN_repeat-like_dom_sf"/>
</dbReference>
<dbReference type="GO" id="GO:0006913">
    <property type="term" value="P:nucleocytoplasmic transport"/>
    <property type="evidence" value="ECO:0007669"/>
    <property type="project" value="TreeGrafter"/>
</dbReference>
<dbReference type="AlphaFoldDB" id="A0AAW1NL86"/>
<dbReference type="PANTHER" id="PTHR14494">
    <property type="entry name" value="ALADIN/ADRACALIN/AAAS"/>
    <property type="match status" value="1"/>
</dbReference>
<dbReference type="Proteomes" id="UP001465755">
    <property type="component" value="Unassembled WGS sequence"/>
</dbReference>
<dbReference type="Gene3D" id="2.130.10.10">
    <property type="entry name" value="YVTN repeat-like/Quinoprotein amine dehydrogenase"/>
    <property type="match status" value="2"/>
</dbReference>
<evidence type="ECO:0000313" key="2">
    <source>
        <dbReference type="Proteomes" id="UP001465755"/>
    </source>
</evidence>